<dbReference type="OrthoDB" id="5244108at2"/>
<dbReference type="GO" id="GO:0004602">
    <property type="term" value="F:glutathione peroxidase activity"/>
    <property type="evidence" value="ECO:0007669"/>
    <property type="project" value="TreeGrafter"/>
</dbReference>
<evidence type="ECO:0000313" key="3">
    <source>
        <dbReference type="Proteomes" id="UP000295238"/>
    </source>
</evidence>
<dbReference type="AlphaFoldDB" id="A0A4R5U6J2"/>
<dbReference type="PANTHER" id="PTHR42943">
    <property type="entry name" value="GLUTATHIONE S-TRANSFERASE KAPPA"/>
    <property type="match status" value="1"/>
</dbReference>
<dbReference type="InterPro" id="IPR036249">
    <property type="entry name" value="Thioredoxin-like_sf"/>
</dbReference>
<name>A0A4R5U6J2_9HYPH</name>
<dbReference type="GO" id="GO:0006749">
    <property type="term" value="P:glutathione metabolic process"/>
    <property type="evidence" value="ECO:0007669"/>
    <property type="project" value="TreeGrafter"/>
</dbReference>
<accession>A0A4R5U6J2</accession>
<gene>
    <name evidence="2" type="ORF">E2F50_21815</name>
</gene>
<dbReference type="EMBL" id="SMTL01000009">
    <property type="protein sequence ID" value="TDK29841.1"/>
    <property type="molecule type" value="Genomic_DNA"/>
</dbReference>
<keyword evidence="3" id="KW-1185">Reference proteome</keyword>
<dbReference type="GO" id="GO:0004364">
    <property type="term" value="F:glutathione transferase activity"/>
    <property type="evidence" value="ECO:0007669"/>
    <property type="project" value="TreeGrafter"/>
</dbReference>
<dbReference type="InterPro" id="IPR001853">
    <property type="entry name" value="DSBA-like_thioredoxin_dom"/>
</dbReference>
<evidence type="ECO:0000313" key="2">
    <source>
        <dbReference type="EMBL" id="TDK29841.1"/>
    </source>
</evidence>
<protein>
    <recommendedName>
        <fullName evidence="1">DSBA-like thioredoxin domain-containing protein</fullName>
    </recommendedName>
</protein>
<sequence>MLARRTGISPAEAAAITLALYRACWSEGNTLATKVAILAAITAAGLDPSAIAERIDAPDVIRQLDANTDEACERGVFGSPTVFVGDTMFFGNDRLDFIREELAHLEEAA</sequence>
<dbReference type="Pfam" id="PF01323">
    <property type="entry name" value="DSBA"/>
    <property type="match status" value="1"/>
</dbReference>
<proteinExistence type="predicted"/>
<dbReference type="SUPFAM" id="SSF52833">
    <property type="entry name" value="Thioredoxin-like"/>
    <property type="match status" value="1"/>
</dbReference>
<dbReference type="PANTHER" id="PTHR42943:SF2">
    <property type="entry name" value="GLUTATHIONE S-TRANSFERASE KAPPA 1"/>
    <property type="match status" value="1"/>
</dbReference>
<evidence type="ECO:0000259" key="1">
    <source>
        <dbReference type="Pfam" id="PF01323"/>
    </source>
</evidence>
<dbReference type="InterPro" id="IPR051924">
    <property type="entry name" value="GST_Kappa/NadH"/>
</dbReference>
<reference evidence="2 3" key="1">
    <citation type="submission" date="2019-03" db="EMBL/GenBank/DDBJ databases">
        <title>Rhizobium sp. nov., an bacterium isolated from biocrust in Mu Us Desert.</title>
        <authorList>
            <person name="Lixiong L."/>
        </authorList>
    </citation>
    <scope>NUCLEOTIDE SEQUENCE [LARGE SCALE GENOMIC DNA]</scope>
    <source>
        <strain evidence="2 3">SPY-1</strain>
    </source>
</reference>
<dbReference type="Proteomes" id="UP000295238">
    <property type="component" value="Unassembled WGS sequence"/>
</dbReference>
<dbReference type="Gene3D" id="3.40.30.10">
    <property type="entry name" value="Glutaredoxin"/>
    <property type="match status" value="1"/>
</dbReference>
<comment type="caution">
    <text evidence="2">The sequence shown here is derived from an EMBL/GenBank/DDBJ whole genome shotgun (WGS) entry which is preliminary data.</text>
</comment>
<organism evidence="2 3">
    <name type="scientific">Rhizobium deserti</name>
    <dbReference type="NCBI Taxonomy" id="2547961"/>
    <lineage>
        <taxon>Bacteria</taxon>
        <taxon>Pseudomonadati</taxon>
        <taxon>Pseudomonadota</taxon>
        <taxon>Alphaproteobacteria</taxon>
        <taxon>Hyphomicrobiales</taxon>
        <taxon>Rhizobiaceae</taxon>
        <taxon>Rhizobium/Agrobacterium group</taxon>
        <taxon>Rhizobium</taxon>
    </lineage>
</organism>
<feature type="domain" description="DSBA-like thioredoxin" evidence="1">
    <location>
        <begin position="13"/>
        <end position="102"/>
    </location>
</feature>